<dbReference type="EMBL" id="BAFH01000003">
    <property type="protein sequence ID" value="GAB62735.1"/>
    <property type="molecule type" value="Genomic_DNA"/>
</dbReference>
<keyword evidence="2" id="KW-1185">Reference proteome</keyword>
<dbReference type="eggNOG" id="COG4643">
    <property type="taxonomic scope" value="Bacteria"/>
</dbReference>
<evidence type="ECO:0000313" key="2">
    <source>
        <dbReference type="Proteomes" id="UP000002985"/>
    </source>
</evidence>
<name>I3ILZ0_9BACT</name>
<dbReference type="Proteomes" id="UP000002985">
    <property type="component" value="Unassembled WGS sequence"/>
</dbReference>
<organism evidence="1 2">
    <name type="scientific">Candidatus Jettenia caeni</name>
    <dbReference type="NCBI Taxonomy" id="247490"/>
    <lineage>
        <taxon>Bacteria</taxon>
        <taxon>Pseudomonadati</taxon>
        <taxon>Planctomycetota</taxon>
        <taxon>Candidatus Brocadiia</taxon>
        <taxon>Candidatus Brocadiales</taxon>
        <taxon>Candidatus Brocadiaceae</taxon>
        <taxon>Candidatus Jettenia</taxon>
    </lineage>
</organism>
<dbReference type="AlphaFoldDB" id="I3ILZ0"/>
<sequence length="491" mass="57675">METNNLNHTNNEYDYIIAHPSYEVNQIFMSLGFRETVITNNQVENKNFYIISGKDISIQKESVFKYENTTIIFHEQDKMLLRVNDRWNKNKISSFITNPEPPKELYQELKQTLKNYIEFQREAIYGIITAWIIATYFHRCFHAFPFLFIYGKKQSGKSRFLDLLERLSFNAMKVKGVSVASLADSIDGVRGTFLNDQAEELSNKKNTEILGILSDSYTIGGGKRRIVNMSNKGRRIIEFETFGPKAFASIKEIDSDLRDRCIEITMLRAIKEYPYPDAYLPIWNDLRDRLYRLLFTRWHRVRELYQETGKDVSHRVKELWRPLESILQLENVPSEEMKEIKGFFLESMQETQNELSEYEIKLFETLQEILKGKGKEILTITDIAENLKSDYSTMDEKEKKRFQIWIGKIVKQLSLYDKPVGRKDGKRAYEFSVDRIDSIYQRYITMTIDDHCPIPVMVSHKSSQKNAPDHVTIGMSDLVEDENIPEKEIEI</sequence>
<reference evidence="1 2" key="1">
    <citation type="journal article" date="2012" name="FEBS Lett.">
        <title>Anammox organism KSU-1 expresses a NirK-type copper-containing nitrite reductase instead of a NirS-type with cytochrome cd1.</title>
        <authorList>
            <person name="Hira D."/>
            <person name="Toh H."/>
            <person name="Migita C.T."/>
            <person name="Okubo H."/>
            <person name="Nishiyama T."/>
            <person name="Hattori M."/>
            <person name="Furukawa K."/>
            <person name="Fujii T."/>
        </authorList>
    </citation>
    <scope>NUCLEOTIDE SEQUENCE [LARGE SCALE GENOMIC DNA]</scope>
</reference>
<accession>I3ILZ0</accession>
<protein>
    <submittedName>
        <fullName evidence="1">Hypothetical phage protein</fullName>
    </submittedName>
</protein>
<comment type="caution">
    <text evidence="1">The sequence shown here is derived from an EMBL/GenBank/DDBJ whole genome shotgun (WGS) entry which is preliminary data.</text>
</comment>
<dbReference type="STRING" id="247490.KSU1_C1139"/>
<proteinExistence type="predicted"/>
<dbReference type="OrthoDB" id="3261135at2"/>
<evidence type="ECO:0000313" key="1">
    <source>
        <dbReference type="EMBL" id="GAB62735.1"/>
    </source>
</evidence>
<gene>
    <name evidence="1" type="ORF">KSU1_C1139</name>
</gene>